<dbReference type="InterPro" id="IPR029058">
    <property type="entry name" value="AB_hydrolase_fold"/>
</dbReference>
<reference evidence="4" key="1">
    <citation type="submission" date="2017-01" db="EMBL/GenBank/DDBJ databases">
        <title>Genome Analysis of Deinococcus marmoris KOPRI26562.</title>
        <authorList>
            <person name="Kim J.H."/>
            <person name="Oh H.-M."/>
        </authorList>
    </citation>
    <scope>NUCLEOTIDE SEQUENCE [LARGE SCALE GENOMIC DNA]</scope>
    <source>
        <strain evidence="4">PAMC 26633</strain>
    </source>
</reference>
<sequence>MVVLLHGGCWAHKYGGLTQVAAMGRTLANEGIAVWSIEYRGVDEDGGGFPGTYEDIASALDTLRDQSSALDIDLTRLVAVGHSAGAQLAQWAAARERISPASPLYAATPLPIPAVIGLGTLPDLHDAWSIERACRLDPLTLTGTPQPGRQDVLADTSPTAMLPSGAHTVLINGELDTVAPPDLAARYALVARRAGNDVKTIVVPDASHYDEVLTSSPVWPVLQAQIRKALDIR</sequence>
<feature type="domain" description="BD-FAE-like" evidence="2">
    <location>
        <begin position="1"/>
        <end position="182"/>
    </location>
</feature>
<comment type="caution">
    <text evidence="3">The sequence shown here is derived from an EMBL/GenBank/DDBJ whole genome shotgun (WGS) entry which is preliminary data.</text>
</comment>
<proteinExistence type="predicted"/>
<dbReference type="Pfam" id="PF20434">
    <property type="entry name" value="BD-FAE"/>
    <property type="match status" value="1"/>
</dbReference>
<dbReference type="SUPFAM" id="SSF53474">
    <property type="entry name" value="alpha/beta-Hydrolases"/>
    <property type="match status" value="1"/>
</dbReference>
<keyword evidence="1" id="KW-0378">Hydrolase</keyword>
<name>A0A226X5C6_CABSO</name>
<organism evidence="3 4">
    <name type="scientific">Caballeronia sordidicola</name>
    <name type="common">Burkholderia sordidicola</name>
    <dbReference type="NCBI Taxonomy" id="196367"/>
    <lineage>
        <taxon>Bacteria</taxon>
        <taxon>Pseudomonadati</taxon>
        <taxon>Pseudomonadota</taxon>
        <taxon>Betaproteobacteria</taxon>
        <taxon>Burkholderiales</taxon>
        <taxon>Burkholderiaceae</taxon>
        <taxon>Caballeronia</taxon>
    </lineage>
</organism>
<dbReference type="Gene3D" id="3.40.50.1820">
    <property type="entry name" value="alpha/beta hydrolase"/>
    <property type="match status" value="1"/>
</dbReference>
<dbReference type="GO" id="GO:0016787">
    <property type="term" value="F:hydrolase activity"/>
    <property type="evidence" value="ECO:0007669"/>
    <property type="project" value="UniProtKB-KW"/>
</dbReference>
<dbReference type="AlphaFoldDB" id="A0A226X5C6"/>
<protein>
    <submittedName>
        <fullName evidence="3">Lipase/esterase</fullName>
    </submittedName>
</protein>
<evidence type="ECO:0000313" key="4">
    <source>
        <dbReference type="Proteomes" id="UP000214720"/>
    </source>
</evidence>
<accession>A0A226X5C6</accession>
<gene>
    <name evidence="3" type="ORF">BSU04_12935</name>
</gene>
<evidence type="ECO:0000256" key="1">
    <source>
        <dbReference type="ARBA" id="ARBA00022801"/>
    </source>
</evidence>
<evidence type="ECO:0000259" key="2">
    <source>
        <dbReference type="Pfam" id="PF20434"/>
    </source>
</evidence>
<dbReference type="EMBL" id="MTHB01000073">
    <property type="protein sequence ID" value="OXC78200.1"/>
    <property type="molecule type" value="Genomic_DNA"/>
</dbReference>
<dbReference type="Proteomes" id="UP000214720">
    <property type="component" value="Unassembled WGS sequence"/>
</dbReference>
<dbReference type="PANTHER" id="PTHR48081">
    <property type="entry name" value="AB HYDROLASE SUPERFAMILY PROTEIN C4A8.06C"/>
    <property type="match status" value="1"/>
</dbReference>
<dbReference type="InterPro" id="IPR049492">
    <property type="entry name" value="BD-FAE-like_dom"/>
</dbReference>
<evidence type="ECO:0000313" key="3">
    <source>
        <dbReference type="EMBL" id="OXC78200.1"/>
    </source>
</evidence>
<dbReference type="InterPro" id="IPR050300">
    <property type="entry name" value="GDXG_lipolytic_enzyme"/>
</dbReference>